<accession>H9ZZA9</accession>
<keyword evidence="2" id="KW-1185">Reference proteome</keyword>
<dbReference type="InParanoid" id="H9ZZA9"/>
<gene>
    <name evidence="1" type="ordered locus">FFONT_0072</name>
</gene>
<name>H9ZZA9_FERFK</name>
<dbReference type="AlphaFoldDB" id="H9ZZA9"/>
<dbReference type="Proteomes" id="UP000007391">
    <property type="component" value="Chromosome"/>
</dbReference>
<dbReference type="RefSeq" id="WP_014557215.1">
    <property type="nucleotide sequence ID" value="NC_017461.1"/>
</dbReference>
<protein>
    <recommendedName>
        <fullName evidence="3">PIN domain-containing protein</fullName>
    </recommendedName>
</protein>
<reference evidence="2" key="1">
    <citation type="submission" date="2012-03" db="EMBL/GenBank/DDBJ databases">
        <title>Fervidicoccus fontis complete genome analysis confirms its distinct phylogenetic position and predicts its environmental function.</title>
        <authorList>
            <person name="Lebedinsky A.V."/>
            <person name="Mardanov A.V."/>
            <person name="Gumerov V.M."/>
            <person name="Beletsky A.V."/>
            <person name="Kublanov I.V."/>
            <person name="Perevalova A.A."/>
            <person name="Bonch-Osmolovskaya E.A."/>
            <person name="Ravin N.V."/>
            <person name="Skryabin K.G."/>
        </authorList>
    </citation>
    <scope>NUCLEOTIDE SEQUENCE [LARGE SCALE GENOMIC DNA]</scope>
    <source>
        <strain evidence="2">DSM 19380 / VKM B-2539 / Kam940</strain>
    </source>
</reference>
<proteinExistence type="predicted"/>
<dbReference type="KEGG" id="ffo:FFONT_0072"/>
<dbReference type="EMBL" id="CP003423">
    <property type="protein sequence ID" value="AFH42066.1"/>
    <property type="molecule type" value="Genomic_DNA"/>
</dbReference>
<dbReference type="GeneID" id="12449133"/>
<evidence type="ECO:0000313" key="2">
    <source>
        <dbReference type="Proteomes" id="UP000007391"/>
    </source>
</evidence>
<evidence type="ECO:0008006" key="3">
    <source>
        <dbReference type="Google" id="ProtNLM"/>
    </source>
</evidence>
<evidence type="ECO:0000313" key="1">
    <source>
        <dbReference type="EMBL" id="AFH42066.1"/>
    </source>
</evidence>
<dbReference type="eggNOG" id="arCOG07237">
    <property type="taxonomic scope" value="Archaea"/>
</dbReference>
<sequence>MKLIIPYSPSRQVLLGTLGYEIATGEKFEEIILTSEQEPEEMLEIIEKISRALGAKLSLRVLGRDPRSWARLEIPEDTILDITPGRKIYASVLLQKCLVSRSCRARYLYIEEEKKYGYKFFGYMPKWSFKFIELYPELNLLKLDASKLKEVHISDPQEHLQKVAPETIQAIVNLYSQSGANEFSIEACGGRAEFEFTEESLILKSYSSFGSGDLETFEEVLSSSLELENKEEVYSKLSKCVSEGGIIVPDTNVFIHGRIFDYLKSQYKYVEIMKPIWAELLPQALEEKETSLGRKKLLGVIRATALNKTIPTMDRMLKGDVEIINSLKKLLDERKKVCFLTSDVRLSLAVSNVLRGDEVLMRAPFLEEGRKFCAEELYSFFLNLAFQCKGFKLSMAERTFSFELGRIGELGTGIPNLKLKGPERADDLAFLDMIVRETL</sequence>
<dbReference type="HOGENOM" id="CLU_623496_0_0_2"/>
<reference evidence="1 2" key="2">
    <citation type="journal article" date="2014" name="Extremophiles">
        <title>Analysis of the complete genome of Fervidococcus fontis confirms the distinct phylogenetic position of the order Fervidicoccales and suggests its environmental function.</title>
        <authorList>
            <person name="Lebedinsky A.V."/>
            <person name="Mardanov A.V."/>
            <person name="Kublanov I.V."/>
            <person name="Gumerov V.M."/>
            <person name="Beletsky A.V."/>
            <person name="Perevalova A.A."/>
            <person name="Bidzhieva S.Kh."/>
            <person name="Bonch-Osmolovskaya E.A."/>
            <person name="Skryabin K.G."/>
            <person name="Ravin N.V."/>
        </authorList>
    </citation>
    <scope>NUCLEOTIDE SEQUENCE [LARGE SCALE GENOMIC DNA]</scope>
    <source>
        <strain evidence="2">DSM 19380 / VKM B-2539 / Kam940</strain>
    </source>
</reference>
<organism evidence="1 2">
    <name type="scientific">Fervidicoccus fontis (strain DSM 19380 / JCM 18336 / VKM B-2539 / Kam940)</name>
    <dbReference type="NCBI Taxonomy" id="1163730"/>
    <lineage>
        <taxon>Archaea</taxon>
        <taxon>Thermoproteota</taxon>
        <taxon>Thermoprotei</taxon>
        <taxon>Fervidicoccales</taxon>
        <taxon>Fervidicoccaceae</taxon>
        <taxon>Fervidicoccus</taxon>
    </lineage>
</organism>
<dbReference type="STRING" id="1163730.FFONT_0072"/>